<organism evidence="4 5">
    <name type="scientific">Liquidambar formosana</name>
    <name type="common">Formosan gum</name>
    <dbReference type="NCBI Taxonomy" id="63359"/>
    <lineage>
        <taxon>Eukaryota</taxon>
        <taxon>Viridiplantae</taxon>
        <taxon>Streptophyta</taxon>
        <taxon>Embryophyta</taxon>
        <taxon>Tracheophyta</taxon>
        <taxon>Spermatophyta</taxon>
        <taxon>Magnoliopsida</taxon>
        <taxon>eudicotyledons</taxon>
        <taxon>Gunneridae</taxon>
        <taxon>Pentapetalae</taxon>
        <taxon>Saxifragales</taxon>
        <taxon>Altingiaceae</taxon>
        <taxon>Liquidambar</taxon>
    </lineage>
</organism>
<dbReference type="PANTHER" id="PTHR33107">
    <property type="entry name" value="KUNITZ TRYPSIN INHIBITOR 2"/>
    <property type="match status" value="1"/>
</dbReference>
<evidence type="ECO:0000313" key="5">
    <source>
        <dbReference type="Proteomes" id="UP001415857"/>
    </source>
</evidence>
<sequence>MKVIGTLCLCIWLVVATTSLAQPPSNDSNPPPILDTAGQPLQRGVEYYILPDVTDISGGFTLLNRNGTLCPLYVGLDDDLTSPGLPVVFTPFLEDETVIREARDFRVEFSAATICIESTAWRVGETDAETGRRLIVTGGDSQNGAYFRINREGEAYIVAWCPTDVCPICRFQCGSAGLLNEDGKRLLALDGPTALPVRFRRA</sequence>
<reference evidence="4 5" key="1">
    <citation type="journal article" date="2024" name="Plant J.">
        <title>Genome sequences and population genomics reveal climatic adaptation and genomic divergence between two closely related sweetgum species.</title>
        <authorList>
            <person name="Xu W.Q."/>
            <person name="Ren C.Q."/>
            <person name="Zhang X.Y."/>
            <person name="Comes H.P."/>
            <person name="Liu X.H."/>
            <person name="Li Y.G."/>
            <person name="Kettle C.J."/>
            <person name="Jalonen R."/>
            <person name="Gaisberger H."/>
            <person name="Ma Y.Z."/>
            <person name="Qiu Y.X."/>
        </authorList>
    </citation>
    <scope>NUCLEOTIDE SEQUENCE [LARGE SCALE GENOMIC DNA]</scope>
    <source>
        <strain evidence="4">Hangzhou</strain>
    </source>
</reference>
<comment type="similarity">
    <text evidence="1">Belongs to the protease inhibitor I3 (leguminous Kunitz-type inhibitor) family.</text>
</comment>
<dbReference type="SMART" id="SM00452">
    <property type="entry name" value="STI"/>
    <property type="match status" value="1"/>
</dbReference>
<evidence type="ECO:0000313" key="4">
    <source>
        <dbReference type="EMBL" id="KAK9271615.1"/>
    </source>
</evidence>
<dbReference type="EMBL" id="JBBPBK010000013">
    <property type="protein sequence ID" value="KAK9271615.1"/>
    <property type="molecule type" value="Genomic_DNA"/>
</dbReference>
<dbReference type="PRINTS" id="PR00291">
    <property type="entry name" value="KUNITZINHBTR"/>
</dbReference>
<gene>
    <name evidence="4" type="ORF">L1049_001978</name>
</gene>
<dbReference type="AlphaFoldDB" id="A0AAP0NEQ6"/>
<dbReference type="PANTHER" id="PTHR33107:SF81">
    <property type="entry name" value="TRYPSIN INHIBITOR A"/>
    <property type="match status" value="1"/>
</dbReference>
<evidence type="ECO:0000256" key="1">
    <source>
        <dbReference type="ARBA" id="ARBA00005440"/>
    </source>
</evidence>
<feature type="signal peptide" evidence="3">
    <location>
        <begin position="1"/>
        <end position="21"/>
    </location>
</feature>
<keyword evidence="5" id="KW-1185">Reference proteome</keyword>
<dbReference type="CDD" id="cd23367">
    <property type="entry name" value="beta-trefoil_STI_KPI104-like"/>
    <property type="match status" value="1"/>
</dbReference>
<dbReference type="Gene3D" id="2.80.10.50">
    <property type="match status" value="1"/>
</dbReference>
<proteinExistence type="inferred from homology"/>
<dbReference type="InterPro" id="IPR011065">
    <property type="entry name" value="Kunitz_inhibitor_STI-like_sf"/>
</dbReference>
<dbReference type="InterPro" id="IPR002160">
    <property type="entry name" value="Prot_inh_Kunz-lg"/>
</dbReference>
<dbReference type="SUPFAM" id="SSF50386">
    <property type="entry name" value="STI-like"/>
    <property type="match status" value="1"/>
</dbReference>
<name>A0AAP0NEQ6_LIQFO</name>
<dbReference type="GO" id="GO:0004866">
    <property type="term" value="F:endopeptidase inhibitor activity"/>
    <property type="evidence" value="ECO:0007669"/>
    <property type="project" value="InterPro"/>
</dbReference>
<evidence type="ECO:0000256" key="2">
    <source>
        <dbReference type="ARBA" id="ARBA00023157"/>
    </source>
</evidence>
<protein>
    <submittedName>
        <fullName evidence="4">Uncharacterized protein</fullName>
    </submittedName>
</protein>
<comment type="caution">
    <text evidence="4">The sequence shown here is derived from an EMBL/GenBank/DDBJ whole genome shotgun (WGS) entry which is preliminary data.</text>
</comment>
<accession>A0AAP0NEQ6</accession>
<feature type="chain" id="PRO_5042833976" evidence="3">
    <location>
        <begin position="22"/>
        <end position="202"/>
    </location>
</feature>
<keyword evidence="3" id="KW-0732">Signal</keyword>
<evidence type="ECO:0000256" key="3">
    <source>
        <dbReference type="SAM" id="SignalP"/>
    </source>
</evidence>
<dbReference type="Pfam" id="PF00197">
    <property type="entry name" value="Kunitz_legume"/>
    <property type="match status" value="1"/>
</dbReference>
<dbReference type="Proteomes" id="UP001415857">
    <property type="component" value="Unassembled WGS sequence"/>
</dbReference>
<keyword evidence="2" id="KW-1015">Disulfide bond</keyword>